<dbReference type="EMBL" id="SPHZ02000009">
    <property type="protein sequence ID" value="KAF0900579.1"/>
    <property type="molecule type" value="Genomic_DNA"/>
</dbReference>
<evidence type="ECO:0000313" key="3">
    <source>
        <dbReference type="Proteomes" id="UP000479710"/>
    </source>
</evidence>
<keyword evidence="3" id="KW-1185">Reference proteome</keyword>
<comment type="caution">
    <text evidence="2">The sequence shown here is derived from an EMBL/GenBank/DDBJ whole genome shotgun (WGS) entry which is preliminary data.</text>
</comment>
<organism evidence="2 3">
    <name type="scientific">Oryza meyeriana var. granulata</name>
    <dbReference type="NCBI Taxonomy" id="110450"/>
    <lineage>
        <taxon>Eukaryota</taxon>
        <taxon>Viridiplantae</taxon>
        <taxon>Streptophyta</taxon>
        <taxon>Embryophyta</taxon>
        <taxon>Tracheophyta</taxon>
        <taxon>Spermatophyta</taxon>
        <taxon>Magnoliopsida</taxon>
        <taxon>Liliopsida</taxon>
        <taxon>Poales</taxon>
        <taxon>Poaceae</taxon>
        <taxon>BOP clade</taxon>
        <taxon>Oryzoideae</taxon>
        <taxon>Oryzeae</taxon>
        <taxon>Oryzinae</taxon>
        <taxon>Oryza</taxon>
        <taxon>Oryza meyeriana</taxon>
    </lineage>
</organism>
<proteinExistence type="predicted"/>
<dbReference type="Proteomes" id="UP000479710">
    <property type="component" value="Unassembled WGS sequence"/>
</dbReference>
<dbReference type="OrthoDB" id="1916346at2759"/>
<sequence length="134" mass="14631">MAEAECEVDLVMLDSDNPADSSDDDLILALSSSCTIPAASDSDENNEESNVDGEDLYGGDLEEELPRPPPPRPLSGLFYRTVSTNGPGYLYFGALGRAKQLFPDPRFSAFPEPVAILALHARPRLRLFWAVSRC</sequence>
<feature type="compositionally biased region" description="Acidic residues" evidence="1">
    <location>
        <begin position="41"/>
        <end position="63"/>
    </location>
</feature>
<feature type="region of interest" description="Disordered" evidence="1">
    <location>
        <begin position="1"/>
        <end position="24"/>
    </location>
</feature>
<feature type="region of interest" description="Disordered" evidence="1">
    <location>
        <begin position="36"/>
        <end position="73"/>
    </location>
</feature>
<gene>
    <name evidence="2" type="ORF">E2562_033046</name>
</gene>
<protein>
    <submittedName>
        <fullName evidence="2">Uncharacterized protein</fullName>
    </submittedName>
</protein>
<accession>A0A6G1CK76</accession>
<evidence type="ECO:0000313" key="2">
    <source>
        <dbReference type="EMBL" id="KAF0900579.1"/>
    </source>
</evidence>
<evidence type="ECO:0000256" key="1">
    <source>
        <dbReference type="SAM" id="MobiDB-lite"/>
    </source>
</evidence>
<name>A0A6G1CK76_9ORYZ</name>
<dbReference type="AlphaFoldDB" id="A0A6G1CK76"/>
<reference evidence="2 3" key="1">
    <citation type="submission" date="2019-11" db="EMBL/GenBank/DDBJ databases">
        <title>Whole genome sequence of Oryza granulata.</title>
        <authorList>
            <person name="Li W."/>
        </authorList>
    </citation>
    <scope>NUCLEOTIDE SEQUENCE [LARGE SCALE GENOMIC DNA]</scope>
    <source>
        <strain evidence="3">cv. Menghai</strain>
        <tissue evidence="2">Leaf</tissue>
    </source>
</reference>